<name>A0A317SNY9_9PEZI</name>
<feature type="region of interest" description="Disordered" evidence="1">
    <location>
        <begin position="1"/>
        <end position="34"/>
    </location>
</feature>
<evidence type="ECO:0000313" key="2">
    <source>
        <dbReference type="EMBL" id="PWW76018.1"/>
    </source>
</evidence>
<proteinExistence type="predicted"/>
<sequence length="132" mass="13540">MILSSGETSDCTTGCGSFPSSPIPMRSDKGSRGAGVWGHSLVGSDTGSKSRVVAKASAPFSPSPSPTIPPPDPIPLRRGVNPPKANALNFPFVSLEGGIAEGSLPVMLCWCCCCCCSGLGFPLLLYEYGAFA</sequence>
<accession>A0A317SNY9</accession>
<evidence type="ECO:0000313" key="3">
    <source>
        <dbReference type="Proteomes" id="UP000246991"/>
    </source>
</evidence>
<keyword evidence="3" id="KW-1185">Reference proteome</keyword>
<evidence type="ECO:0000256" key="1">
    <source>
        <dbReference type="SAM" id="MobiDB-lite"/>
    </source>
</evidence>
<feature type="compositionally biased region" description="Pro residues" evidence="1">
    <location>
        <begin position="61"/>
        <end position="74"/>
    </location>
</feature>
<protein>
    <submittedName>
        <fullName evidence="2">Uncharacterized protein</fullName>
    </submittedName>
</protein>
<organism evidence="2 3">
    <name type="scientific">Tuber magnatum</name>
    <name type="common">white Piedmont truffle</name>
    <dbReference type="NCBI Taxonomy" id="42249"/>
    <lineage>
        <taxon>Eukaryota</taxon>
        <taxon>Fungi</taxon>
        <taxon>Dikarya</taxon>
        <taxon>Ascomycota</taxon>
        <taxon>Pezizomycotina</taxon>
        <taxon>Pezizomycetes</taxon>
        <taxon>Pezizales</taxon>
        <taxon>Tuberaceae</taxon>
        <taxon>Tuber</taxon>
    </lineage>
</organism>
<dbReference type="Proteomes" id="UP000246991">
    <property type="component" value="Unassembled WGS sequence"/>
</dbReference>
<gene>
    <name evidence="2" type="ORF">C7212DRAFT_194805</name>
</gene>
<dbReference type="OrthoDB" id="5400986at2759"/>
<comment type="caution">
    <text evidence="2">The sequence shown here is derived from an EMBL/GenBank/DDBJ whole genome shotgun (WGS) entry which is preliminary data.</text>
</comment>
<feature type="region of interest" description="Disordered" evidence="1">
    <location>
        <begin position="53"/>
        <end position="80"/>
    </location>
</feature>
<reference evidence="2 3" key="1">
    <citation type="submission" date="2018-03" db="EMBL/GenBank/DDBJ databases">
        <title>Genomes of Pezizomycetes fungi and the evolution of truffles.</title>
        <authorList>
            <person name="Murat C."/>
            <person name="Payen T."/>
            <person name="Noel B."/>
            <person name="Kuo A."/>
            <person name="Martin F.M."/>
        </authorList>
    </citation>
    <scope>NUCLEOTIDE SEQUENCE [LARGE SCALE GENOMIC DNA]</scope>
    <source>
        <strain evidence="2">091103-1</strain>
    </source>
</reference>
<dbReference type="AlphaFoldDB" id="A0A317SNY9"/>
<dbReference type="EMBL" id="PYWC01000039">
    <property type="protein sequence ID" value="PWW76018.1"/>
    <property type="molecule type" value="Genomic_DNA"/>
</dbReference>
<feature type="compositionally biased region" description="Polar residues" evidence="1">
    <location>
        <begin position="1"/>
        <end position="20"/>
    </location>
</feature>